<dbReference type="OrthoDB" id="10010208at2759"/>
<reference evidence="1" key="1">
    <citation type="submission" date="2021-10" db="EMBL/GenBank/DDBJ databases">
        <title>Tropical sea cucumber genome reveals ecological adaptation and Cuvierian tubules defense mechanism.</title>
        <authorList>
            <person name="Chen T."/>
        </authorList>
    </citation>
    <scope>NUCLEOTIDE SEQUENCE</scope>
    <source>
        <strain evidence="1">Nanhai2018</strain>
        <tissue evidence="1">Muscle</tissue>
    </source>
</reference>
<name>A0A9Q1CLH8_HOLLE</name>
<dbReference type="InterPro" id="IPR005331">
    <property type="entry name" value="Sulfotransferase"/>
</dbReference>
<dbReference type="Pfam" id="PF03567">
    <property type="entry name" value="Sulfotransfer_2"/>
    <property type="match status" value="1"/>
</dbReference>
<dbReference type="PANTHER" id="PTHR32301:SF6">
    <property type="entry name" value="GOLVESIN-RELATED"/>
    <property type="match status" value="1"/>
</dbReference>
<sequence length="383" mass="44536">MSFSRYARPWIPTLVFVAVVLCLLLFINYNSGSPYDLEEEKPSWLSSLKMKRKPDSLPGLHWRDALPWEVAPKRFLPNYYTYKELLEKNDDVIYRRSNIVFMHIPRSGGTTMNTCFYKIAQNVKDFDKTVRFVTERNYFSAQKELDGHGETDKTVISGEFAFGSCDYLKDRPCAYVLLMRDPYERVISSYSFCKEYNDDDSDFHCSVRTDDLSVADFAVLEGSPMFRQIVAHPSACGEKFGNYFDFKNMINVPKGAVKNNKYPCWMKLKAFLDHKLTPDQTDELIEYVANNIERWFASVGILDKKNTFLYHLQDMFYIPTHNICSLLHKSNNTVPASQRELMLQQLKADPRVAKAMKADLTLYARVKEVVELQIKAHHIIHKK</sequence>
<evidence type="ECO:0000313" key="1">
    <source>
        <dbReference type="EMBL" id="KAJ8047448.1"/>
    </source>
</evidence>
<proteinExistence type="predicted"/>
<dbReference type="Proteomes" id="UP001152320">
    <property type="component" value="Chromosome 2"/>
</dbReference>
<dbReference type="PANTHER" id="PTHR32301">
    <property type="entry name" value="COUNTIN RECEPTOR CNR3-RELATED"/>
    <property type="match status" value="1"/>
</dbReference>
<dbReference type="Gene3D" id="3.40.50.300">
    <property type="entry name" value="P-loop containing nucleotide triphosphate hydrolases"/>
    <property type="match status" value="1"/>
</dbReference>
<dbReference type="GO" id="GO:0016020">
    <property type="term" value="C:membrane"/>
    <property type="evidence" value="ECO:0007669"/>
    <property type="project" value="InterPro"/>
</dbReference>
<organism evidence="1 2">
    <name type="scientific">Holothuria leucospilota</name>
    <name type="common">Black long sea cucumber</name>
    <name type="synonym">Mertensiothuria leucospilota</name>
    <dbReference type="NCBI Taxonomy" id="206669"/>
    <lineage>
        <taxon>Eukaryota</taxon>
        <taxon>Metazoa</taxon>
        <taxon>Echinodermata</taxon>
        <taxon>Eleutherozoa</taxon>
        <taxon>Echinozoa</taxon>
        <taxon>Holothuroidea</taxon>
        <taxon>Aspidochirotacea</taxon>
        <taxon>Aspidochirotida</taxon>
        <taxon>Holothuriidae</taxon>
        <taxon>Holothuria</taxon>
    </lineage>
</organism>
<dbReference type="SUPFAM" id="SSF52540">
    <property type="entry name" value="P-loop containing nucleoside triphosphate hydrolases"/>
    <property type="match status" value="1"/>
</dbReference>
<comment type="caution">
    <text evidence="1">The sequence shown here is derived from an EMBL/GenBank/DDBJ whole genome shotgun (WGS) entry which is preliminary data.</text>
</comment>
<protein>
    <recommendedName>
        <fullName evidence="3">Sulfotransferase</fullName>
    </recommendedName>
</protein>
<dbReference type="InterPro" id="IPR053259">
    <property type="entry name" value="Golvesin-related_Golgi"/>
</dbReference>
<evidence type="ECO:0008006" key="3">
    <source>
        <dbReference type="Google" id="ProtNLM"/>
    </source>
</evidence>
<gene>
    <name evidence="1" type="ORF">HOLleu_06444</name>
</gene>
<dbReference type="InterPro" id="IPR027417">
    <property type="entry name" value="P-loop_NTPase"/>
</dbReference>
<accession>A0A9Q1CLH8</accession>
<keyword evidence="2" id="KW-1185">Reference proteome</keyword>
<dbReference type="AlphaFoldDB" id="A0A9Q1CLH8"/>
<dbReference type="GO" id="GO:0008146">
    <property type="term" value="F:sulfotransferase activity"/>
    <property type="evidence" value="ECO:0007669"/>
    <property type="project" value="InterPro"/>
</dbReference>
<dbReference type="EMBL" id="JAIZAY010000002">
    <property type="protein sequence ID" value="KAJ8047448.1"/>
    <property type="molecule type" value="Genomic_DNA"/>
</dbReference>
<evidence type="ECO:0000313" key="2">
    <source>
        <dbReference type="Proteomes" id="UP001152320"/>
    </source>
</evidence>